<dbReference type="Proteomes" id="UP000639772">
    <property type="component" value="Unassembled WGS sequence"/>
</dbReference>
<feature type="compositionally biased region" description="Low complexity" evidence="1">
    <location>
        <begin position="34"/>
        <end position="51"/>
    </location>
</feature>
<evidence type="ECO:0000313" key="4">
    <source>
        <dbReference type="Proteomes" id="UP000636800"/>
    </source>
</evidence>
<keyword evidence="4" id="KW-1185">Reference proteome</keyword>
<dbReference type="AlphaFoldDB" id="A0A835RGW3"/>
<proteinExistence type="predicted"/>
<dbReference type="EMBL" id="JADCNM010000004">
    <property type="protein sequence ID" value="KAG0487716.1"/>
    <property type="molecule type" value="Genomic_DNA"/>
</dbReference>
<comment type="caution">
    <text evidence="2">The sequence shown here is derived from an EMBL/GenBank/DDBJ whole genome shotgun (WGS) entry which is preliminary data.</text>
</comment>
<dbReference type="Proteomes" id="UP000636800">
    <property type="component" value="Unassembled WGS sequence"/>
</dbReference>
<feature type="compositionally biased region" description="Basic and acidic residues" evidence="1">
    <location>
        <begin position="21"/>
        <end position="32"/>
    </location>
</feature>
<evidence type="ECO:0000313" key="2">
    <source>
        <dbReference type="EMBL" id="KAG0485927.1"/>
    </source>
</evidence>
<name>A0A835RGW3_VANPL</name>
<organism evidence="2 4">
    <name type="scientific">Vanilla planifolia</name>
    <name type="common">Vanilla</name>
    <dbReference type="NCBI Taxonomy" id="51239"/>
    <lineage>
        <taxon>Eukaryota</taxon>
        <taxon>Viridiplantae</taxon>
        <taxon>Streptophyta</taxon>
        <taxon>Embryophyta</taxon>
        <taxon>Tracheophyta</taxon>
        <taxon>Spermatophyta</taxon>
        <taxon>Magnoliopsida</taxon>
        <taxon>Liliopsida</taxon>
        <taxon>Asparagales</taxon>
        <taxon>Orchidaceae</taxon>
        <taxon>Vanilloideae</taxon>
        <taxon>Vanilleae</taxon>
        <taxon>Vanilla</taxon>
    </lineage>
</organism>
<feature type="region of interest" description="Disordered" evidence="1">
    <location>
        <begin position="1"/>
        <end position="116"/>
    </location>
</feature>
<protein>
    <submittedName>
        <fullName evidence="2">Uncharacterized protein</fullName>
    </submittedName>
</protein>
<accession>A0A835RGW3</accession>
<reference evidence="4 5" key="1">
    <citation type="journal article" date="2020" name="Nat. Food">
        <title>A phased Vanilla planifolia genome enables genetic improvement of flavour and production.</title>
        <authorList>
            <person name="Hasing T."/>
            <person name="Tang H."/>
            <person name="Brym M."/>
            <person name="Khazi F."/>
            <person name="Huang T."/>
            <person name="Chambers A.H."/>
        </authorList>
    </citation>
    <scope>NUCLEOTIDE SEQUENCE [LARGE SCALE GENOMIC DNA]</scope>
    <source>
        <tissue evidence="2">Leaf</tissue>
    </source>
</reference>
<dbReference type="EMBL" id="JADCNL010000004">
    <property type="protein sequence ID" value="KAG0485927.1"/>
    <property type="molecule type" value="Genomic_DNA"/>
</dbReference>
<sequence length="163" mass="17505">MPAMFSMARLVNPTQPENANEEAKGPLQERTRRSPTAHSAPSSLSSGARSSDILRTHPITAFFARRGTNHGRGESSIKTKSTRSRGSMRWTREADKGELGGTKLSGGRTLGNEKLGGNSKVSPLSFIGMPGERGVVVIHDAQNDLRGGKQGYAGRRFSVELLS</sequence>
<evidence type="ECO:0000313" key="3">
    <source>
        <dbReference type="EMBL" id="KAG0487716.1"/>
    </source>
</evidence>
<evidence type="ECO:0000313" key="5">
    <source>
        <dbReference type="Proteomes" id="UP000639772"/>
    </source>
</evidence>
<evidence type="ECO:0000256" key="1">
    <source>
        <dbReference type="SAM" id="MobiDB-lite"/>
    </source>
</evidence>
<gene>
    <name evidence="3" type="ORF">HPP92_009811</name>
    <name evidence="2" type="ORF">HPP92_010006</name>
</gene>